<dbReference type="InterPro" id="IPR011008">
    <property type="entry name" value="Dimeric_a/b-barrel"/>
</dbReference>
<reference evidence="3" key="1">
    <citation type="journal article" date="2014" name="Front. Microbiol.">
        <title>High frequency of phylogenetically diverse reductive dehalogenase-homologous genes in deep subseafloor sedimentary metagenomes.</title>
        <authorList>
            <person name="Kawai M."/>
            <person name="Futagami T."/>
            <person name="Toyoda A."/>
            <person name="Takaki Y."/>
            <person name="Nishi S."/>
            <person name="Hori S."/>
            <person name="Arai W."/>
            <person name="Tsubouchi T."/>
            <person name="Morono Y."/>
            <person name="Uchiyama I."/>
            <person name="Ito T."/>
            <person name="Fujiyama A."/>
            <person name="Inagaki F."/>
            <person name="Takami H."/>
        </authorList>
    </citation>
    <scope>NUCLEOTIDE SEQUENCE</scope>
    <source>
        <strain evidence="3">Expedition CK06-06</strain>
    </source>
</reference>
<dbReference type="InterPro" id="IPR038762">
    <property type="entry name" value="ABM_predict"/>
</dbReference>
<keyword evidence="1" id="KW-1133">Transmembrane helix</keyword>
<feature type="transmembrane region" description="Helical" evidence="1">
    <location>
        <begin position="158"/>
        <end position="177"/>
    </location>
</feature>
<sequence length="190" mass="22247">IRSMEHEGKSITGPVTTLITREIKPDRMNDFEEWVKGIYQVVKGFEGFLGADLIRPRDHSHPEYVVVLRFDEYEHLRAWMGSTEREEWLKRSKEMTVGELNIQEAHGFEPWFTLPDHPHTQVAPAKYKTVILTILALYPPLLALSTFLAFVLPGWPRPLLVLLNVLLLVPTMTYYIMPWVTRLFRSWLYP</sequence>
<feature type="domain" description="ABM" evidence="2">
    <location>
        <begin position="15"/>
        <end position="90"/>
    </location>
</feature>
<dbReference type="AlphaFoldDB" id="X1E3L4"/>
<dbReference type="Gene3D" id="3.30.70.100">
    <property type="match status" value="1"/>
</dbReference>
<dbReference type="Pfam" id="PF03992">
    <property type="entry name" value="ABM"/>
    <property type="match status" value="1"/>
</dbReference>
<keyword evidence="1" id="KW-0472">Membrane</keyword>
<dbReference type="PANTHER" id="PTHR40057">
    <property type="entry name" value="SLR1162 PROTEIN"/>
    <property type="match status" value="1"/>
</dbReference>
<dbReference type="InterPro" id="IPR007138">
    <property type="entry name" value="ABM_dom"/>
</dbReference>
<proteinExistence type="predicted"/>
<dbReference type="EMBL" id="BART01024335">
    <property type="protein sequence ID" value="GAH03258.1"/>
    <property type="molecule type" value="Genomic_DNA"/>
</dbReference>
<evidence type="ECO:0000259" key="2">
    <source>
        <dbReference type="Pfam" id="PF03992"/>
    </source>
</evidence>
<name>X1E3L4_9ZZZZ</name>
<keyword evidence="1" id="KW-0812">Transmembrane</keyword>
<dbReference type="SUPFAM" id="SSF54909">
    <property type="entry name" value="Dimeric alpha+beta barrel"/>
    <property type="match status" value="1"/>
</dbReference>
<gene>
    <name evidence="3" type="ORF">S01H4_43997</name>
</gene>
<feature type="non-terminal residue" evidence="3">
    <location>
        <position position="1"/>
    </location>
</feature>
<evidence type="ECO:0000313" key="3">
    <source>
        <dbReference type="EMBL" id="GAH03258.1"/>
    </source>
</evidence>
<protein>
    <recommendedName>
        <fullName evidence="2">ABM domain-containing protein</fullName>
    </recommendedName>
</protein>
<comment type="caution">
    <text evidence="3">The sequence shown here is derived from an EMBL/GenBank/DDBJ whole genome shotgun (WGS) entry which is preliminary data.</text>
</comment>
<feature type="transmembrane region" description="Helical" evidence="1">
    <location>
        <begin position="130"/>
        <end position="152"/>
    </location>
</feature>
<organism evidence="3">
    <name type="scientific">marine sediment metagenome</name>
    <dbReference type="NCBI Taxonomy" id="412755"/>
    <lineage>
        <taxon>unclassified sequences</taxon>
        <taxon>metagenomes</taxon>
        <taxon>ecological metagenomes</taxon>
    </lineage>
</organism>
<dbReference type="PANTHER" id="PTHR40057:SF1">
    <property type="entry name" value="SLR1162 PROTEIN"/>
    <property type="match status" value="1"/>
</dbReference>
<accession>X1E3L4</accession>
<evidence type="ECO:0000256" key="1">
    <source>
        <dbReference type="SAM" id="Phobius"/>
    </source>
</evidence>